<sequence>MCMIGLTAAQRFFSNLCLCLDMVVKDVTKGSWIWPKLIKLKPTAYLILIFNDHTGVDTFSFFDDMLQVGRFIKMTGEHGI</sequence>
<keyword evidence="1" id="KW-0732">Signal</keyword>
<evidence type="ECO:0000256" key="1">
    <source>
        <dbReference type="SAM" id="SignalP"/>
    </source>
</evidence>
<accession>A0AAU9SLU6</accession>
<dbReference type="AlphaFoldDB" id="A0AAU9SLU6"/>
<organism evidence="2 3">
    <name type="scientific">Thlaspi arvense</name>
    <name type="common">Field penny-cress</name>
    <dbReference type="NCBI Taxonomy" id="13288"/>
    <lineage>
        <taxon>Eukaryota</taxon>
        <taxon>Viridiplantae</taxon>
        <taxon>Streptophyta</taxon>
        <taxon>Embryophyta</taxon>
        <taxon>Tracheophyta</taxon>
        <taxon>Spermatophyta</taxon>
        <taxon>Magnoliopsida</taxon>
        <taxon>eudicotyledons</taxon>
        <taxon>Gunneridae</taxon>
        <taxon>Pentapetalae</taxon>
        <taxon>rosids</taxon>
        <taxon>malvids</taxon>
        <taxon>Brassicales</taxon>
        <taxon>Brassicaceae</taxon>
        <taxon>Thlaspideae</taxon>
        <taxon>Thlaspi</taxon>
    </lineage>
</organism>
<proteinExistence type="predicted"/>
<evidence type="ECO:0000313" key="2">
    <source>
        <dbReference type="EMBL" id="CAH2066001.1"/>
    </source>
</evidence>
<feature type="signal peptide" evidence="1">
    <location>
        <begin position="1"/>
        <end position="19"/>
    </location>
</feature>
<keyword evidence="3" id="KW-1185">Reference proteome</keyword>
<dbReference type="EMBL" id="OU466861">
    <property type="protein sequence ID" value="CAH2066001.1"/>
    <property type="molecule type" value="Genomic_DNA"/>
</dbReference>
<dbReference type="Proteomes" id="UP000836841">
    <property type="component" value="Chromosome 5"/>
</dbReference>
<gene>
    <name evidence="2" type="ORF">TAV2_LOCUS17234</name>
</gene>
<feature type="chain" id="PRO_5043583428" evidence="1">
    <location>
        <begin position="20"/>
        <end position="80"/>
    </location>
</feature>
<name>A0AAU9SLU6_THLAR</name>
<protein>
    <submittedName>
        <fullName evidence="2">Uncharacterized protein</fullName>
    </submittedName>
</protein>
<evidence type="ECO:0000313" key="3">
    <source>
        <dbReference type="Proteomes" id="UP000836841"/>
    </source>
</evidence>
<reference evidence="2 3" key="1">
    <citation type="submission" date="2022-03" db="EMBL/GenBank/DDBJ databases">
        <authorList>
            <person name="Nunn A."/>
            <person name="Chopra R."/>
            <person name="Nunn A."/>
            <person name="Contreras Garrido A."/>
        </authorList>
    </citation>
    <scope>NUCLEOTIDE SEQUENCE [LARGE SCALE GENOMIC DNA]</scope>
</reference>